<dbReference type="Pfam" id="PF12090">
    <property type="entry name" value="Spt20_SEP"/>
    <property type="match status" value="1"/>
</dbReference>
<feature type="compositionally biased region" description="Polar residues" evidence="1">
    <location>
        <begin position="512"/>
        <end position="530"/>
    </location>
</feature>
<organism evidence="3 4">
    <name type="scientific">Sparassis crispa</name>
    <dbReference type="NCBI Taxonomy" id="139825"/>
    <lineage>
        <taxon>Eukaryota</taxon>
        <taxon>Fungi</taxon>
        <taxon>Dikarya</taxon>
        <taxon>Basidiomycota</taxon>
        <taxon>Agaricomycotina</taxon>
        <taxon>Agaricomycetes</taxon>
        <taxon>Polyporales</taxon>
        <taxon>Sparassidaceae</taxon>
        <taxon>Sparassis</taxon>
    </lineage>
</organism>
<feature type="compositionally biased region" description="Pro residues" evidence="1">
    <location>
        <begin position="375"/>
        <end position="388"/>
    </location>
</feature>
<dbReference type="RefSeq" id="XP_027617532.1">
    <property type="nucleotide sequence ID" value="XM_027761731.1"/>
</dbReference>
<feature type="compositionally biased region" description="Polar residues" evidence="1">
    <location>
        <begin position="342"/>
        <end position="354"/>
    </location>
</feature>
<gene>
    <name evidence="3" type="ORF">SCP_0904980</name>
</gene>
<feature type="compositionally biased region" description="Low complexity" evidence="1">
    <location>
        <begin position="296"/>
        <end position="323"/>
    </location>
</feature>
<dbReference type="EMBL" id="BFAD01000009">
    <property type="protein sequence ID" value="GBE86619.1"/>
    <property type="molecule type" value="Genomic_DNA"/>
</dbReference>
<comment type="caution">
    <text evidence="3">The sequence shown here is derived from an EMBL/GenBank/DDBJ whole genome shotgun (WGS) entry which is preliminary data.</text>
</comment>
<dbReference type="InterPro" id="IPR046468">
    <property type="entry name" value="Spt20-like_SEP"/>
</dbReference>
<dbReference type="InterPro" id="IPR021950">
    <property type="entry name" value="Spt20"/>
</dbReference>
<dbReference type="AlphaFoldDB" id="A0A401GWS1"/>
<dbReference type="InParanoid" id="A0A401GWS1"/>
<feature type="compositionally biased region" description="Pro residues" evidence="1">
    <location>
        <begin position="277"/>
        <end position="295"/>
    </location>
</feature>
<sequence length="675" mass="72589">MVSYNITREVERLLETYKSSPPSFIVKLERQHWYVNENKFTYNHQLAPLLDDIRAQRIPVDFLELFDSVGLPFYDGCMIVELHDFRSPTRASDKDIKEPVKTRVVLSPNGETLWADICLLNQKTGNTWTGYDALEVEARLLLATSPPLCLDPDPHLARVANNILRTSIPTPPLSLKRKAGAAELEEDPSGKARREKLMQYMNPRTGNGVPNYGILDAIRRTNMARQIPAAAPPHPATIPTMPVQVPGAPVQVQGVPVQAPGVPVQMAVAPSQVPTAVPTPAPAPMPTPTPTPAPSLAPGSAAFSHTTPVSASTPAPTVTTPPVNVEAKKKAKKTEAAPSPRVTRTSATPGTTSVPLPIPPHLQTYPAHFQAHIRTPPPPSQSPHPATPSTPGRSSTGVETRPPSRLQQLPTQTNQHIQPVQPQQHAAPTQPQQAIAAYQPHTPAANYIAQAPYGKKKAAQAAQPGTVPSQPQAIPYAQIMYHYSTYQHQQQQVAAAQQRLQSATPVARSPMAASQQGTPQRSSPLVTNQPPVARSPMPTAAQQSAQATHAQQQHMYNYALQGQYGPAAHMRPMAHPQMQHHIAGGGVQAGGATALQQGAQMTIQEQTQAAQAQMLAQYPQLYANYPHMQGRVPYWPMGVASGRGAPVPNQAAQMAHVQQMQLAGNKAAQGGIQGS</sequence>
<dbReference type="GO" id="GO:0006357">
    <property type="term" value="P:regulation of transcription by RNA polymerase II"/>
    <property type="evidence" value="ECO:0007669"/>
    <property type="project" value="TreeGrafter"/>
</dbReference>
<keyword evidence="4" id="KW-1185">Reference proteome</keyword>
<dbReference type="GO" id="GO:0003712">
    <property type="term" value="F:transcription coregulator activity"/>
    <property type="evidence" value="ECO:0007669"/>
    <property type="project" value="InterPro"/>
</dbReference>
<dbReference type="STRING" id="139825.A0A401GWS1"/>
<feature type="compositionally biased region" description="Low complexity" evidence="1">
    <location>
        <begin position="535"/>
        <end position="552"/>
    </location>
</feature>
<accession>A0A401GWS1</accession>
<feature type="region of interest" description="Disordered" evidence="1">
    <location>
        <begin position="277"/>
        <end position="433"/>
    </location>
</feature>
<dbReference type="Proteomes" id="UP000287166">
    <property type="component" value="Unassembled WGS sequence"/>
</dbReference>
<dbReference type="PANTHER" id="PTHR13526">
    <property type="entry name" value="TRANSCRIPTION FACTOR SPT20 HOMOLOG"/>
    <property type="match status" value="1"/>
</dbReference>
<evidence type="ECO:0000259" key="2">
    <source>
        <dbReference type="Pfam" id="PF12090"/>
    </source>
</evidence>
<dbReference type="GeneID" id="38783536"/>
<dbReference type="PANTHER" id="PTHR13526:SF8">
    <property type="entry name" value="TRANSCRIPTION FACTOR SPT20 HOMOLOG"/>
    <property type="match status" value="1"/>
</dbReference>
<feature type="region of interest" description="Disordered" evidence="1">
    <location>
        <begin position="500"/>
        <end position="552"/>
    </location>
</feature>
<evidence type="ECO:0000313" key="3">
    <source>
        <dbReference type="EMBL" id="GBE86619.1"/>
    </source>
</evidence>
<evidence type="ECO:0000256" key="1">
    <source>
        <dbReference type="SAM" id="MobiDB-lite"/>
    </source>
</evidence>
<protein>
    <recommendedName>
        <fullName evidence="2">Spt20-like SEP domain-containing protein</fullName>
    </recommendedName>
</protein>
<feature type="compositionally biased region" description="Low complexity" evidence="1">
    <location>
        <begin position="412"/>
        <end position="433"/>
    </location>
</feature>
<reference evidence="3 4" key="1">
    <citation type="journal article" date="2018" name="Sci. Rep.">
        <title>Genome sequence of the cauliflower mushroom Sparassis crispa (Hanabiratake) and its association with beneficial usage.</title>
        <authorList>
            <person name="Kiyama R."/>
            <person name="Furutani Y."/>
            <person name="Kawaguchi K."/>
            <person name="Nakanishi T."/>
        </authorList>
    </citation>
    <scope>NUCLEOTIDE SEQUENCE [LARGE SCALE GENOMIC DNA]</scope>
</reference>
<feature type="domain" description="Spt20-like SEP" evidence="2">
    <location>
        <begin position="19"/>
        <end position="162"/>
    </location>
</feature>
<name>A0A401GWS1_9APHY</name>
<proteinExistence type="predicted"/>
<evidence type="ECO:0000313" key="4">
    <source>
        <dbReference type="Proteomes" id="UP000287166"/>
    </source>
</evidence>
<dbReference type="GO" id="GO:0000124">
    <property type="term" value="C:SAGA complex"/>
    <property type="evidence" value="ECO:0007669"/>
    <property type="project" value="InterPro"/>
</dbReference>
<dbReference type="OrthoDB" id="1932706at2759"/>